<dbReference type="InterPro" id="IPR036397">
    <property type="entry name" value="RNaseH_sf"/>
</dbReference>
<dbReference type="RefSeq" id="WP_115752120.1">
    <property type="nucleotide sequence ID" value="NZ_LARY01000001.1"/>
</dbReference>
<evidence type="ECO:0000313" key="3">
    <source>
        <dbReference type="Proteomes" id="UP000257055"/>
    </source>
</evidence>
<dbReference type="PROSITE" id="PS50879">
    <property type="entry name" value="RNASE_H_1"/>
    <property type="match status" value="1"/>
</dbReference>
<reference evidence="3" key="1">
    <citation type="submission" date="2015-04" db="EMBL/GenBank/DDBJ databases">
        <authorList>
            <person name="Schardt J."/>
            <person name="Mueller-Herbst S."/>
            <person name="Scherer S."/>
            <person name="Huptas C."/>
        </authorList>
    </citation>
    <scope>NUCLEOTIDE SEQUENCE [LARGE SCALE GENOMIC DNA]</scope>
    <source>
        <strain evidence="3">Kiel-L1</strain>
    </source>
</reference>
<dbReference type="InterPro" id="IPR012337">
    <property type="entry name" value="RNaseH-like_sf"/>
</dbReference>
<dbReference type="AlphaFoldDB" id="A0A3D8TTL4"/>
<gene>
    <name evidence="2" type="ORF">UR08_02670</name>
</gene>
<proteinExistence type="predicted"/>
<comment type="caution">
    <text evidence="2">The sequence shown here is derived from an EMBL/GenBank/DDBJ whole genome shotgun (WGS) entry which is preliminary data.</text>
</comment>
<dbReference type="SUPFAM" id="SSF53098">
    <property type="entry name" value="Ribonuclease H-like"/>
    <property type="match status" value="1"/>
</dbReference>
<dbReference type="GO" id="GO:0004523">
    <property type="term" value="F:RNA-DNA hybrid ribonuclease activity"/>
    <property type="evidence" value="ECO:0007669"/>
    <property type="project" value="InterPro"/>
</dbReference>
<dbReference type="Proteomes" id="UP000257055">
    <property type="component" value="Unassembled WGS sequence"/>
</dbReference>
<organism evidence="2 3">
    <name type="scientific">Listeria kieliensis</name>
    <dbReference type="NCBI Taxonomy" id="1621700"/>
    <lineage>
        <taxon>Bacteria</taxon>
        <taxon>Bacillati</taxon>
        <taxon>Bacillota</taxon>
        <taxon>Bacilli</taxon>
        <taxon>Bacillales</taxon>
        <taxon>Listeriaceae</taxon>
        <taxon>Listeria</taxon>
    </lineage>
</organism>
<name>A0A3D8TTL4_9LIST</name>
<feature type="domain" description="RNase H type-1" evidence="1">
    <location>
        <begin position="1"/>
        <end position="125"/>
    </location>
</feature>
<dbReference type="PANTHER" id="PTHR47723:SF19">
    <property type="entry name" value="POLYNUCLEOTIDYL TRANSFERASE, RIBONUCLEASE H-LIKE SUPERFAMILY PROTEIN"/>
    <property type="match status" value="1"/>
</dbReference>
<dbReference type="PANTHER" id="PTHR47723">
    <property type="entry name" value="OS05G0353850 PROTEIN"/>
    <property type="match status" value="1"/>
</dbReference>
<sequence>MDVFVDGASSGNPGLSGAGIVLVSDNLHEQKAIFLGTMTNHEAEFLAVKRGLELALTFSPTLIRLYSDSKIVVSSIEKQYAKNPLFKTHLDEILKLIEQIPLFFVNYRHVSQNKKADELARQAIQIAKKGKTPK</sequence>
<protein>
    <recommendedName>
        <fullName evidence="1">RNase H type-1 domain-containing protein</fullName>
    </recommendedName>
</protein>
<dbReference type="InterPro" id="IPR002156">
    <property type="entry name" value="RNaseH_domain"/>
</dbReference>
<evidence type="ECO:0000313" key="2">
    <source>
        <dbReference type="EMBL" id="RDX02436.1"/>
    </source>
</evidence>
<evidence type="ECO:0000259" key="1">
    <source>
        <dbReference type="PROSITE" id="PS50879"/>
    </source>
</evidence>
<dbReference type="Pfam" id="PF13456">
    <property type="entry name" value="RVT_3"/>
    <property type="match status" value="1"/>
</dbReference>
<dbReference type="EMBL" id="LARY01000001">
    <property type="protein sequence ID" value="RDX02436.1"/>
    <property type="molecule type" value="Genomic_DNA"/>
</dbReference>
<dbReference type="GO" id="GO:0003676">
    <property type="term" value="F:nucleic acid binding"/>
    <property type="evidence" value="ECO:0007669"/>
    <property type="project" value="InterPro"/>
</dbReference>
<accession>A0A3D8TTL4</accession>
<dbReference type="Gene3D" id="3.30.420.10">
    <property type="entry name" value="Ribonuclease H-like superfamily/Ribonuclease H"/>
    <property type="match status" value="1"/>
</dbReference>
<keyword evidence="3" id="KW-1185">Reference proteome</keyword>
<dbReference type="CDD" id="cd09279">
    <property type="entry name" value="RNase_HI_like"/>
    <property type="match status" value="1"/>
</dbReference>
<dbReference type="InterPro" id="IPR053151">
    <property type="entry name" value="RNase_H-like"/>
</dbReference>